<reference evidence="2 3" key="1">
    <citation type="submission" date="2010-02" db="EMBL/GenBank/DDBJ databases">
        <authorList>
            <person name="Weinstock G."/>
            <person name="Sodergren E."/>
            <person name="Clifton S."/>
            <person name="Fulton L."/>
            <person name="Fulton B."/>
            <person name="Courtney L."/>
            <person name="Fronick C."/>
            <person name="Harrison M."/>
            <person name="Strong C."/>
            <person name="Farmer C."/>
            <person name="Delahaunty K."/>
            <person name="Markovic C."/>
            <person name="Hall O."/>
            <person name="Minx P."/>
            <person name="Tomlinson C."/>
            <person name="Mitreva M."/>
            <person name="Nelson J."/>
            <person name="Hou S."/>
            <person name="Wollam A."/>
            <person name="Pepin K.H."/>
            <person name="Johnson M."/>
            <person name="Bhonagiri V."/>
            <person name="Zhang X."/>
            <person name="Suruliraj S."/>
            <person name="Warren W."/>
            <person name="Chinwalla A."/>
            <person name="Mardis E.R."/>
            <person name="Wilson R.K."/>
        </authorList>
    </citation>
    <scope>NUCLEOTIDE SEQUENCE [LARGE SCALE GENOMIC DNA]</scope>
    <source>
        <strain evidence="2 3">ATCC 29220</strain>
    </source>
</reference>
<dbReference type="SUPFAM" id="SSF48452">
    <property type="entry name" value="TPR-like"/>
    <property type="match status" value="1"/>
</dbReference>
<evidence type="ECO:0000313" key="2">
    <source>
        <dbReference type="EMBL" id="EFE10275.1"/>
    </source>
</evidence>
<dbReference type="Gene3D" id="1.25.40.10">
    <property type="entry name" value="Tetratricopeptide repeat domain"/>
    <property type="match status" value="1"/>
</dbReference>
<accession>D4B8A3</accession>
<name>D4B8A3_9ENTR</name>
<proteinExistence type="predicted"/>
<protein>
    <recommendedName>
        <fullName evidence="4">Tetratricopeptide repeat protein</fullName>
    </recommendedName>
</protein>
<organism evidence="2 3">
    <name type="scientific">Citrobacter youngae ATCC 29220</name>
    <dbReference type="NCBI Taxonomy" id="500640"/>
    <lineage>
        <taxon>Bacteria</taxon>
        <taxon>Pseudomonadati</taxon>
        <taxon>Pseudomonadota</taxon>
        <taxon>Gammaproteobacteria</taxon>
        <taxon>Enterobacterales</taxon>
        <taxon>Enterobacteriaceae</taxon>
        <taxon>Citrobacter</taxon>
        <taxon>Citrobacter freundii complex</taxon>
    </lineage>
</organism>
<dbReference type="InterPro" id="IPR011990">
    <property type="entry name" value="TPR-like_helical_dom_sf"/>
</dbReference>
<evidence type="ECO:0008006" key="4">
    <source>
        <dbReference type="Google" id="ProtNLM"/>
    </source>
</evidence>
<dbReference type="AlphaFoldDB" id="D4B8A3"/>
<keyword evidence="1" id="KW-0732">Signal</keyword>
<sequence>MVQDKRIPNAKLLLCPVLLVCFAANAEITEQQIDADCAKIPTYASQGEKFYKAKNYAKARDAFVQQVAWSESCALDDSAIATAYNNVALTWMREGQWRKAKAWLMINPNDAKSVYNLGLIKDKLAALPKNDSAAGEYWKYAGLANWKTLNVKSTKNKSDYQVDFQGYYFGMMALYYGPNTGEFSEIVALKNNKGVIALREDEYTHCNISLTVNPDGINASTDDPQNCGFGAHVSADGYYLRVD</sequence>
<evidence type="ECO:0000313" key="3">
    <source>
        <dbReference type="Proteomes" id="UP000003880"/>
    </source>
</evidence>
<evidence type="ECO:0000256" key="1">
    <source>
        <dbReference type="SAM" id="SignalP"/>
    </source>
</evidence>
<dbReference type="EMBL" id="ABWL02000002">
    <property type="protein sequence ID" value="EFE10275.1"/>
    <property type="molecule type" value="Genomic_DNA"/>
</dbReference>
<dbReference type="eggNOG" id="ENOG5030XVY">
    <property type="taxonomic scope" value="Bacteria"/>
</dbReference>
<dbReference type="RefSeq" id="WP_006683891.1">
    <property type="nucleotide sequence ID" value="NZ_GG730299.1"/>
</dbReference>
<dbReference type="HOGENOM" id="CLU_1159869_0_0_6"/>
<gene>
    <name evidence="2" type="ORF">CIT292_06444</name>
</gene>
<feature type="chain" id="PRO_5003054281" description="Tetratricopeptide repeat protein" evidence="1">
    <location>
        <begin position="27"/>
        <end position="243"/>
    </location>
</feature>
<comment type="caution">
    <text evidence="2">The sequence shown here is derived from an EMBL/GenBank/DDBJ whole genome shotgun (WGS) entry which is preliminary data.</text>
</comment>
<dbReference type="Proteomes" id="UP000003880">
    <property type="component" value="Unassembled WGS sequence"/>
</dbReference>
<feature type="signal peptide" evidence="1">
    <location>
        <begin position="1"/>
        <end position="26"/>
    </location>
</feature>